<dbReference type="PANTHER" id="PTHR14003:SF19">
    <property type="entry name" value="YY2 TRANSCRIPTION FACTOR"/>
    <property type="match status" value="1"/>
</dbReference>
<dbReference type="EMBL" id="CAJZBQ010000010">
    <property type="protein sequence ID" value="CAG9313390.1"/>
    <property type="molecule type" value="Genomic_DNA"/>
</dbReference>
<keyword evidence="5" id="KW-0862">Zinc</keyword>
<dbReference type="GO" id="GO:0000981">
    <property type="term" value="F:DNA-binding transcription factor activity, RNA polymerase II-specific"/>
    <property type="evidence" value="ECO:0007669"/>
    <property type="project" value="TreeGrafter"/>
</dbReference>
<dbReference type="Gene3D" id="3.30.160.60">
    <property type="entry name" value="Classic Zinc Finger"/>
    <property type="match status" value="3"/>
</dbReference>
<feature type="domain" description="C2H2-type" evidence="9">
    <location>
        <begin position="69"/>
        <end position="99"/>
    </location>
</feature>
<dbReference type="InterPro" id="IPR013087">
    <property type="entry name" value="Znf_C2H2_type"/>
</dbReference>
<dbReference type="Proteomes" id="UP001162131">
    <property type="component" value="Unassembled WGS sequence"/>
</dbReference>
<dbReference type="GO" id="GO:0000785">
    <property type="term" value="C:chromatin"/>
    <property type="evidence" value="ECO:0007669"/>
    <property type="project" value="TreeGrafter"/>
</dbReference>
<evidence type="ECO:0000256" key="5">
    <source>
        <dbReference type="ARBA" id="ARBA00022833"/>
    </source>
</evidence>
<name>A0AAU9IV63_9CILI</name>
<dbReference type="GO" id="GO:0008270">
    <property type="term" value="F:zinc ion binding"/>
    <property type="evidence" value="ECO:0007669"/>
    <property type="project" value="UniProtKB-KW"/>
</dbReference>
<evidence type="ECO:0000256" key="6">
    <source>
        <dbReference type="ARBA" id="ARBA00023125"/>
    </source>
</evidence>
<gene>
    <name evidence="10" type="ORF">BSTOLATCC_MIC8661</name>
</gene>
<feature type="domain" description="C2H2-type" evidence="9">
    <location>
        <begin position="41"/>
        <end position="68"/>
    </location>
</feature>
<protein>
    <recommendedName>
        <fullName evidence="9">C2H2-type domain-containing protein</fullName>
    </recommendedName>
</protein>
<sequence>MEDDSFDSVIRNYQCKVCKKAFKDNSKLRRHNLVHTGEKPFKCPYCEKCFSVDFNLKTHIRIHTGEKPYKCPYPGCIKSFTQAGNLNTHKEIKHSMKRQDKLPIIIHNSEGVEHKLISGTLWEVEQMKIAVGSVKFQFK</sequence>
<dbReference type="PROSITE" id="PS00028">
    <property type="entry name" value="ZINC_FINGER_C2H2_1"/>
    <property type="match status" value="3"/>
</dbReference>
<feature type="domain" description="C2H2-type" evidence="9">
    <location>
        <begin position="13"/>
        <end position="40"/>
    </location>
</feature>
<dbReference type="SMART" id="SM00355">
    <property type="entry name" value="ZnF_C2H2"/>
    <property type="match status" value="3"/>
</dbReference>
<evidence type="ECO:0000256" key="4">
    <source>
        <dbReference type="ARBA" id="ARBA00022771"/>
    </source>
</evidence>
<keyword evidence="3" id="KW-0677">Repeat</keyword>
<evidence type="ECO:0000259" key="9">
    <source>
        <dbReference type="PROSITE" id="PS50157"/>
    </source>
</evidence>
<evidence type="ECO:0000256" key="2">
    <source>
        <dbReference type="ARBA" id="ARBA00022723"/>
    </source>
</evidence>
<evidence type="ECO:0000256" key="3">
    <source>
        <dbReference type="ARBA" id="ARBA00022737"/>
    </source>
</evidence>
<proteinExistence type="predicted"/>
<dbReference type="FunFam" id="3.30.160.60:FF:002343">
    <property type="entry name" value="Zinc finger protein 33A"/>
    <property type="match status" value="1"/>
</dbReference>
<evidence type="ECO:0000313" key="10">
    <source>
        <dbReference type="EMBL" id="CAG9313390.1"/>
    </source>
</evidence>
<dbReference type="GO" id="GO:0005667">
    <property type="term" value="C:transcription regulator complex"/>
    <property type="evidence" value="ECO:0007669"/>
    <property type="project" value="TreeGrafter"/>
</dbReference>
<dbReference type="PROSITE" id="PS50157">
    <property type="entry name" value="ZINC_FINGER_C2H2_2"/>
    <property type="match status" value="3"/>
</dbReference>
<comment type="caution">
    <text evidence="10">The sequence shown here is derived from an EMBL/GenBank/DDBJ whole genome shotgun (WGS) entry which is preliminary data.</text>
</comment>
<dbReference type="Pfam" id="PF00096">
    <property type="entry name" value="zf-C2H2"/>
    <property type="match status" value="3"/>
</dbReference>
<dbReference type="SUPFAM" id="SSF57667">
    <property type="entry name" value="beta-beta-alpha zinc fingers"/>
    <property type="match status" value="2"/>
</dbReference>
<dbReference type="GO" id="GO:0031519">
    <property type="term" value="C:PcG protein complex"/>
    <property type="evidence" value="ECO:0007669"/>
    <property type="project" value="TreeGrafter"/>
</dbReference>
<evidence type="ECO:0000256" key="7">
    <source>
        <dbReference type="ARBA" id="ARBA00023242"/>
    </source>
</evidence>
<dbReference type="InterPro" id="IPR036236">
    <property type="entry name" value="Znf_C2H2_sf"/>
</dbReference>
<evidence type="ECO:0000313" key="11">
    <source>
        <dbReference type="Proteomes" id="UP001162131"/>
    </source>
</evidence>
<evidence type="ECO:0000256" key="1">
    <source>
        <dbReference type="ARBA" id="ARBA00004123"/>
    </source>
</evidence>
<dbReference type="PANTHER" id="PTHR14003">
    <property type="entry name" value="TRANSCRIPTIONAL REPRESSOR PROTEIN YY"/>
    <property type="match status" value="1"/>
</dbReference>
<keyword evidence="11" id="KW-1185">Reference proteome</keyword>
<accession>A0AAU9IV63</accession>
<dbReference type="AlphaFoldDB" id="A0AAU9IV63"/>
<dbReference type="GO" id="GO:0000978">
    <property type="term" value="F:RNA polymerase II cis-regulatory region sequence-specific DNA binding"/>
    <property type="evidence" value="ECO:0007669"/>
    <property type="project" value="TreeGrafter"/>
</dbReference>
<evidence type="ECO:0000256" key="8">
    <source>
        <dbReference type="PROSITE-ProRule" id="PRU00042"/>
    </source>
</evidence>
<keyword evidence="7" id="KW-0539">Nucleus</keyword>
<keyword evidence="2" id="KW-0479">Metal-binding</keyword>
<keyword evidence="6" id="KW-0238">DNA-binding</keyword>
<reference evidence="10" key="1">
    <citation type="submission" date="2021-09" db="EMBL/GenBank/DDBJ databases">
        <authorList>
            <consortium name="AG Swart"/>
            <person name="Singh M."/>
            <person name="Singh A."/>
            <person name="Seah K."/>
            <person name="Emmerich C."/>
        </authorList>
    </citation>
    <scope>NUCLEOTIDE SEQUENCE</scope>
    <source>
        <strain evidence="10">ATCC30299</strain>
    </source>
</reference>
<organism evidence="10 11">
    <name type="scientific">Blepharisma stoltei</name>
    <dbReference type="NCBI Taxonomy" id="1481888"/>
    <lineage>
        <taxon>Eukaryota</taxon>
        <taxon>Sar</taxon>
        <taxon>Alveolata</taxon>
        <taxon>Ciliophora</taxon>
        <taxon>Postciliodesmatophora</taxon>
        <taxon>Heterotrichea</taxon>
        <taxon>Heterotrichida</taxon>
        <taxon>Blepharismidae</taxon>
        <taxon>Blepharisma</taxon>
    </lineage>
</organism>
<dbReference type="FunFam" id="3.30.160.60:FF:000744">
    <property type="entry name" value="zinc finger E-box-binding homeobox 1"/>
    <property type="match status" value="1"/>
</dbReference>
<comment type="subcellular location">
    <subcellularLocation>
        <location evidence="1">Nucleus</location>
    </subcellularLocation>
</comment>
<keyword evidence="4 8" id="KW-0863">Zinc-finger</keyword>
<dbReference type="FunFam" id="3.30.160.60:FF:000104">
    <property type="entry name" value="Transcriptional repressor protein YY1"/>
    <property type="match status" value="1"/>
</dbReference>